<dbReference type="PROSITE" id="PS51118">
    <property type="entry name" value="HTH_HXLR"/>
    <property type="match status" value="1"/>
</dbReference>
<keyword evidence="3" id="KW-0804">Transcription</keyword>
<dbReference type="Pfam" id="PF01638">
    <property type="entry name" value="HxlR"/>
    <property type="match status" value="1"/>
</dbReference>
<evidence type="ECO:0000259" key="4">
    <source>
        <dbReference type="PROSITE" id="PS51118"/>
    </source>
</evidence>
<evidence type="ECO:0000256" key="3">
    <source>
        <dbReference type="ARBA" id="ARBA00023163"/>
    </source>
</evidence>
<name>A0A2P8FC17_9BACT</name>
<dbReference type="Gene3D" id="1.10.10.10">
    <property type="entry name" value="Winged helix-like DNA-binding domain superfamily/Winged helix DNA-binding domain"/>
    <property type="match status" value="1"/>
</dbReference>
<reference evidence="5 6" key="1">
    <citation type="submission" date="2018-03" db="EMBL/GenBank/DDBJ databases">
        <title>Genomic Encyclopedia of Archaeal and Bacterial Type Strains, Phase II (KMG-II): from individual species to whole genera.</title>
        <authorList>
            <person name="Goeker M."/>
        </authorList>
    </citation>
    <scope>NUCLEOTIDE SEQUENCE [LARGE SCALE GENOMIC DNA]</scope>
    <source>
        <strain evidence="5 6">DSM 18107</strain>
    </source>
</reference>
<dbReference type="Proteomes" id="UP000240978">
    <property type="component" value="Unassembled WGS sequence"/>
</dbReference>
<keyword evidence="2" id="KW-0238">DNA-binding</keyword>
<dbReference type="InterPro" id="IPR002577">
    <property type="entry name" value="HTH_HxlR"/>
</dbReference>
<sequence>MAETDVQEIQQTAECAAKSTPVGRAVMGRSECSAALTAVGDALYVIGGKWKLRIIIALTEGFTRFNELQRRVDGISARVLSNELKDLELNGFLVRTVQAGSPVAVEYILTDYADTLKDVLQSLREWGTMHRTNIKNRMRAASQATS</sequence>
<dbReference type="AlphaFoldDB" id="A0A2P8FC17"/>
<keyword evidence="1" id="KW-0805">Transcription regulation</keyword>
<feature type="domain" description="HTH hxlR-type" evidence="4">
    <location>
        <begin position="32"/>
        <end position="135"/>
    </location>
</feature>
<evidence type="ECO:0000313" key="6">
    <source>
        <dbReference type="Proteomes" id="UP000240978"/>
    </source>
</evidence>
<dbReference type="PANTHER" id="PTHR33204">
    <property type="entry name" value="TRANSCRIPTIONAL REGULATOR, MARR FAMILY"/>
    <property type="match status" value="1"/>
</dbReference>
<proteinExistence type="predicted"/>
<accession>A0A2P8FC17</accession>
<dbReference type="EMBL" id="PYGK01000028">
    <property type="protein sequence ID" value="PSL19277.1"/>
    <property type="molecule type" value="Genomic_DNA"/>
</dbReference>
<protein>
    <submittedName>
        <fullName evidence="5">HxlR family transcriptional regulator</fullName>
    </submittedName>
</protein>
<organism evidence="5 6">
    <name type="scientific">Chitinophaga ginsengisoli</name>
    <dbReference type="NCBI Taxonomy" id="363837"/>
    <lineage>
        <taxon>Bacteria</taxon>
        <taxon>Pseudomonadati</taxon>
        <taxon>Bacteroidota</taxon>
        <taxon>Chitinophagia</taxon>
        <taxon>Chitinophagales</taxon>
        <taxon>Chitinophagaceae</taxon>
        <taxon>Chitinophaga</taxon>
    </lineage>
</organism>
<evidence type="ECO:0000256" key="1">
    <source>
        <dbReference type="ARBA" id="ARBA00023015"/>
    </source>
</evidence>
<dbReference type="InterPro" id="IPR036388">
    <property type="entry name" value="WH-like_DNA-bd_sf"/>
</dbReference>
<evidence type="ECO:0000256" key="2">
    <source>
        <dbReference type="ARBA" id="ARBA00023125"/>
    </source>
</evidence>
<dbReference type="RefSeq" id="WP_245901801.1">
    <property type="nucleotide sequence ID" value="NZ_PYGK01000028.1"/>
</dbReference>
<evidence type="ECO:0000313" key="5">
    <source>
        <dbReference type="EMBL" id="PSL19277.1"/>
    </source>
</evidence>
<gene>
    <name evidence="5" type="ORF">CLV42_12811</name>
</gene>
<keyword evidence="6" id="KW-1185">Reference proteome</keyword>
<dbReference type="GO" id="GO:0003677">
    <property type="term" value="F:DNA binding"/>
    <property type="evidence" value="ECO:0007669"/>
    <property type="project" value="UniProtKB-KW"/>
</dbReference>
<dbReference type="SUPFAM" id="SSF46785">
    <property type="entry name" value="Winged helix' DNA-binding domain"/>
    <property type="match status" value="1"/>
</dbReference>
<comment type="caution">
    <text evidence="5">The sequence shown here is derived from an EMBL/GenBank/DDBJ whole genome shotgun (WGS) entry which is preliminary data.</text>
</comment>
<dbReference type="InterPro" id="IPR036390">
    <property type="entry name" value="WH_DNA-bd_sf"/>
</dbReference>